<keyword evidence="2" id="KW-1185">Reference proteome</keyword>
<evidence type="ECO:0000313" key="2">
    <source>
        <dbReference type="Proteomes" id="UP001156882"/>
    </source>
</evidence>
<protein>
    <submittedName>
        <fullName evidence="1">Uncharacterized protein</fullName>
    </submittedName>
</protein>
<organism evidence="1 2">
    <name type="scientific">Labrys miyagiensis</name>
    <dbReference type="NCBI Taxonomy" id="346912"/>
    <lineage>
        <taxon>Bacteria</taxon>
        <taxon>Pseudomonadati</taxon>
        <taxon>Pseudomonadota</taxon>
        <taxon>Alphaproteobacteria</taxon>
        <taxon>Hyphomicrobiales</taxon>
        <taxon>Xanthobacteraceae</taxon>
        <taxon>Labrys</taxon>
    </lineage>
</organism>
<name>A0ABQ6CTT4_9HYPH</name>
<proteinExistence type="predicted"/>
<dbReference type="EMBL" id="BSPC01000075">
    <property type="protein sequence ID" value="GLS23540.1"/>
    <property type="molecule type" value="Genomic_DNA"/>
</dbReference>
<dbReference type="Proteomes" id="UP001156882">
    <property type="component" value="Unassembled WGS sequence"/>
</dbReference>
<sequence>MSLRDEMIELNLTMEGPVVPSKACDRKARQLLRLRETISATEWGGGSSIFLKGSGTWLIMRRISDAAGVDHREEVSRRAA</sequence>
<gene>
    <name evidence="1" type="ORF">GCM10007874_65610</name>
</gene>
<evidence type="ECO:0000313" key="1">
    <source>
        <dbReference type="EMBL" id="GLS23540.1"/>
    </source>
</evidence>
<comment type="caution">
    <text evidence="1">The sequence shown here is derived from an EMBL/GenBank/DDBJ whole genome shotgun (WGS) entry which is preliminary data.</text>
</comment>
<accession>A0ABQ6CTT4</accession>
<reference evidence="2" key="1">
    <citation type="journal article" date="2019" name="Int. J. Syst. Evol. Microbiol.">
        <title>The Global Catalogue of Microorganisms (GCM) 10K type strain sequencing project: providing services to taxonomists for standard genome sequencing and annotation.</title>
        <authorList>
            <consortium name="The Broad Institute Genomics Platform"/>
            <consortium name="The Broad Institute Genome Sequencing Center for Infectious Disease"/>
            <person name="Wu L."/>
            <person name="Ma J."/>
        </authorList>
    </citation>
    <scope>NUCLEOTIDE SEQUENCE [LARGE SCALE GENOMIC DNA]</scope>
    <source>
        <strain evidence="2">NBRC 101365</strain>
    </source>
</reference>